<gene>
    <name evidence="2" type="ORF">KIN20_021224</name>
</gene>
<accession>A0AAD5MNL2</accession>
<name>A0AAD5MNL2_PARTN</name>
<evidence type="ECO:0000313" key="3">
    <source>
        <dbReference type="Proteomes" id="UP001196413"/>
    </source>
</evidence>
<dbReference type="EMBL" id="JAHQIW010004280">
    <property type="protein sequence ID" value="KAJ1361860.1"/>
    <property type="molecule type" value="Genomic_DNA"/>
</dbReference>
<dbReference type="AlphaFoldDB" id="A0AAD5MNL2"/>
<feature type="region of interest" description="Disordered" evidence="1">
    <location>
        <begin position="60"/>
        <end position="94"/>
    </location>
</feature>
<feature type="compositionally biased region" description="Polar residues" evidence="1">
    <location>
        <begin position="72"/>
        <end position="83"/>
    </location>
</feature>
<comment type="caution">
    <text evidence="2">The sequence shown here is derived from an EMBL/GenBank/DDBJ whole genome shotgun (WGS) entry which is preliminary data.</text>
</comment>
<sequence length="120" mass="13210">MCFVFLEDFTSTVFKNIRKVHCLAHEDNPVNVEDLLQSVLNQAGNNTSTALRLESENEGVEGLLMSPDSGGPPTNGSVHGASSTRRHASALGLGLVRERKANPKKIMEKCSVRSMRLFRR</sequence>
<dbReference type="Proteomes" id="UP001196413">
    <property type="component" value="Unassembled WGS sequence"/>
</dbReference>
<evidence type="ECO:0000313" key="2">
    <source>
        <dbReference type="EMBL" id="KAJ1361860.1"/>
    </source>
</evidence>
<reference evidence="2" key="1">
    <citation type="submission" date="2021-06" db="EMBL/GenBank/DDBJ databases">
        <title>Parelaphostrongylus tenuis whole genome reference sequence.</title>
        <authorList>
            <person name="Garwood T.J."/>
            <person name="Larsen P.A."/>
            <person name="Fountain-Jones N.M."/>
            <person name="Garbe J.R."/>
            <person name="Macchietto M.G."/>
            <person name="Kania S.A."/>
            <person name="Gerhold R.W."/>
            <person name="Richards J.E."/>
            <person name="Wolf T.M."/>
        </authorList>
    </citation>
    <scope>NUCLEOTIDE SEQUENCE</scope>
    <source>
        <strain evidence="2">MNPRO001-30</strain>
        <tissue evidence="2">Meninges</tissue>
    </source>
</reference>
<protein>
    <submittedName>
        <fullName evidence="2">Uncharacterized protein</fullName>
    </submittedName>
</protein>
<organism evidence="2 3">
    <name type="scientific">Parelaphostrongylus tenuis</name>
    <name type="common">Meningeal worm</name>
    <dbReference type="NCBI Taxonomy" id="148309"/>
    <lineage>
        <taxon>Eukaryota</taxon>
        <taxon>Metazoa</taxon>
        <taxon>Ecdysozoa</taxon>
        <taxon>Nematoda</taxon>
        <taxon>Chromadorea</taxon>
        <taxon>Rhabditida</taxon>
        <taxon>Rhabditina</taxon>
        <taxon>Rhabditomorpha</taxon>
        <taxon>Strongyloidea</taxon>
        <taxon>Metastrongylidae</taxon>
        <taxon>Parelaphostrongylus</taxon>
    </lineage>
</organism>
<evidence type="ECO:0000256" key="1">
    <source>
        <dbReference type="SAM" id="MobiDB-lite"/>
    </source>
</evidence>
<proteinExistence type="predicted"/>
<keyword evidence="3" id="KW-1185">Reference proteome</keyword>